<evidence type="ECO:0000256" key="1">
    <source>
        <dbReference type="ARBA" id="ARBA00000971"/>
    </source>
</evidence>
<dbReference type="AlphaFoldDB" id="A0AAD9X5D0"/>
<dbReference type="GO" id="GO:0003755">
    <property type="term" value="F:peptidyl-prolyl cis-trans isomerase activity"/>
    <property type="evidence" value="ECO:0007669"/>
    <property type="project" value="UniProtKB-KW"/>
</dbReference>
<dbReference type="InterPro" id="IPR029000">
    <property type="entry name" value="Cyclophilin-like_dom_sf"/>
</dbReference>
<proteinExistence type="inferred from homology"/>
<evidence type="ECO:0000256" key="5">
    <source>
        <dbReference type="ARBA" id="ARBA00023235"/>
    </source>
</evidence>
<dbReference type="GO" id="GO:0005737">
    <property type="term" value="C:cytoplasm"/>
    <property type="evidence" value="ECO:0007669"/>
    <property type="project" value="TreeGrafter"/>
</dbReference>
<dbReference type="FunFam" id="2.40.100.10:FF:000025">
    <property type="entry name" value="Peptidyl-prolyl cis-trans isomerase CYP19-2"/>
    <property type="match status" value="1"/>
</dbReference>
<feature type="domain" description="PPIase cyclophilin-type" evidence="7">
    <location>
        <begin position="340"/>
        <end position="503"/>
    </location>
</feature>
<evidence type="ECO:0000313" key="8">
    <source>
        <dbReference type="EMBL" id="KAK2653084.1"/>
    </source>
</evidence>
<comment type="similarity">
    <text evidence="2">Belongs to the cyclophilin-type PPIase family.</text>
</comment>
<dbReference type="Gene3D" id="2.40.100.10">
    <property type="entry name" value="Cyclophilin-like"/>
    <property type="match status" value="1"/>
</dbReference>
<dbReference type="GO" id="GO:0016018">
    <property type="term" value="F:cyclosporin A binding"/>
    <property type="evidence" value="ECO:0007669"/>
    <property type="project" value="TreeGrafter"/>
</dbReference>
<evidence type="ECO:0000256" key="6">
    <source>
        <dbReference type="SAM" id="MobiDB-lite"/>
    </source>
</evidence>
<organism evidence="8 9">
    <name type="scientific">Dipteronia dyeriana</name>
    <dbReference type="NCBI Taxonomy" id="168575"/>
    <lineage>
        <taxon>Eukaryota</taxon>
        <taxon>Viridiplantae</taxon>
        <taxon>Streptophyta</taxon>
        <taxon>Embryophyta</taxon>
        <taxon>Tracheophyta</taxon>
        <taxon>Spermatophyta</taxon>
        <taxon>Magnoliopsida</taxon>
        <taxon>eudicotyledons</taxon>
        <taxon>Gunneridae</taxon>
        <taxon>Pentapetalae</taxon>
        <taxon>rosids</taxon>
        <taxon>malvids</taxon>
        <taxon>Sapindales</taxon>
        <taxon>Sapindaceae</taxon>
        <taxon>Hippocastanoideae</taxon>
        <taxon>Acereae</taxon>
        <taxon>Dipteronia</taxon>
    </lineage>
</organism>
<keyword evidence="5" id="KW-0413">Isomerase</keyword>
<dbReference type="PROSITE" id="PS50072">
    <property type="entry name" value="CSA_PPIASE_2"/>
    <property type="match status" value="1"/>
</dbReference>
<gene>
    <name evidence="8" type="ORF">Ddye_012940</name>
</gene>
<dbReference type="Proteomes" id="UP001280121">
    <property type="component" value="Unassembled WGS sequence"/>
</dbReference>
<evidence type="ECO:0000313" key="9">
    <source>
        <dbReference type="Proteomes" id="UP001280121"/>
    </source>
</evidence>
<dbReference type="EMBL" id="JANJYI010000004">
    <property type="protein sequence ID" value="KAK2653084.1"/>
    <property type="molecule type" value="Genomic_DNA"/>
</dbReference>
<evidence type="ECO:0000256" key="2">
    <source>
        <dbReference type="ARBA" id="ARBA00007365"/>
    </source>
</evidence>
<protein>
    <recommendedName>
        <fullName evidence="3">peptidylprolyl isomerase</fullName>
        <ecNumber evidence="3">5.2.1.8</ecNumber>
    </recommendedName>
</protein>
<reference evidence="8" key="1">
    <citation type="journal article" date="2023" name="Plant J.">
        <title>Genome sequences and population genomics provide insights into the demographic history, inbreeding, and mutation load of two 'living fossil' tree species of Dipteronia.</title>
        <authorList>
            <person name="Feng Y."/>
            <person name="Comes H.P."/>
            <person name="Chen J."/>
            <person name="Zhu S."/>
            <person name="Lu R."/>
            <person name="Zhang X."/>
            <person name="Li P."/>
            <person name="Qiu J."/>
            <person name="Olsen K.M."/>
            <person name="Qiu Y."/>
        </authorList>
    </citation>
    <scope>NUCLEOTIDE SEQUENCE</scope>
    <source>
        <strain evidence="8">KIB01</strain>
    </source>
</reference>
<feature type="compositionally biased region" description="Basic and acidic residues" evidence="6">
    <location>
        <begin position="25"/>
        <end position="41"/>
    </location>
</feature>
<dbReference type="PANTHER" id="PTHR11071:SF561">
    <property type="entry name" value="PEPTIDYL-PROLYL CIS-TRANS ISOMERASE D-RELATED"/>
    <property type="match status" value="1"/>
</dbReference>
<dbReference type="InterPro" id="IPR002130">
    <property type="entry name" value="Cyclophilin-type_PPIase_dom"/>
</dbReference>
<dbReference type="Pfam" id="PF00160">
    <property type="entry name" value="Pro_isomerase"/>
    <property type="match status" value="1"/>
</dbReference>
<evidence type="ECO:0000256" key="3">
    <source>
        <dbReference type="ARBA" id="ARBA00013194"/>
    </source>
</evidence>
<dbReference type="PRINTS" id="PR00153">
    <property type="entry name" value="CSAPPISMRASE"/>
</dbReference>
<name>A0AAD9X5D0_9ROSI</name>
<dbReference type="EC" id="5.2.1.8" evidence="3"/>
<evidence type="ECO:0000259" key="7">
    <source>
        <dbReference type="PROSITE" id="PS50072"/>
    </source>
</evidence>
<sequence length="505" mass="57075">MANRESLFRIYYEKNERNTKKKKKKEEEEKKKKQKNKKTEVEDGEYTEEETENANYKAQKDNEQKNDSYYFTFNIYGFQLAFQTPLFPLKVYDYEKSSDYYKSMKVEDLSSSIKANKKKKKLGEPTNESEAVHGKAMKEGTTSLMKSKSRNSDQPSSRKRSFHGRDCEILKTSVSYNIPDLYSNIVNVIKQNEDRSISFCEAKFIKIREELKLRDTTMGKSTSEKERVNQNKVVDDMNTSRHEKFNDESENEKVVSKASLEKVVGSTIVSEKFDGDTAGLEKVKPFSENVVGEGCLEQVASFPIVSEKVDCDTAVEKRAWGDGAFSVFKSMYRTCGLLVFFDLTIDDYHASRITMELFTDSTPRTTENFGALCTGEKGIDTIDKPLHYKGSIFHSVVPGYMVHGEDITNGNGTGGELIYGPTFVHENFVKKHIGPGILSMAKIGTRGNESQFFICTSKAERLNCKQVIFGQVVEGFDVLKAVDKISSISGLTTKVVMVIDSGVLC</sequence>
<keyword evidence="4" id="KW-0697">Rotamase</keyword>
<comment type="caution">
    <text evidence="8">The sequence shown here is derived from an EMBL/GenBank/DDBJ whole genome shotgun (WGS) entry which is preliminary data.</text>
</comment>
<dbReference type="SUPFAM" id="SSF50891">
    <property type="entry name" value="Cyclophilin-like"/>
    <property type="match status" value="1"/>
</dbReference>
<accession>A0AAD9X5D0</accession>
<keyword evidence="9" id="KW-1185">Reference proteome</keyword>
<dbReference type="PANTHER" id="PTHR11071">
    <property type="entry name" value="PEPTIDYL-PROLYL CIS-TRANS ISOMERASE"/>
    <property type="match status" value="1"/>
</dbReference>
<dbReference type="GO" id="GO:0006457">
    <property type="term" value="P:protein folding"/>
    <property type="evidence" value="ECO:0007669"/>
    <property type="project" value="TreeGrafter"/>
</dbReference>
<feature type="compositionally biased region" description="Acidic residues" evidence="6">
    <location>
        <begin position="42"/>
        <end position="52"/>
    </location>
</feature>
<feature type="region of interest" description="Disordered" evidence="6">
    <location>
        <begin position="17"/>
        <end position="61"/>
    </location>
</feature>
<comment type="catalytic activity">
    <reaction evidence="1">
        <text>[protein]-peptidylproline (omega=180) = [protein]-peptidylproline (omega=0)</text>
        <dbReference type="Rhea" id="RHEA:16237"/>
        <dbReference type="Rhea" id="RHEA-COMP:10747"/>
        <dbReference type="Rhea" id="RHEA-COMP:10748"/>
        <dbReference type="ChEBI" id="CHEBI:83833"/>
        <dbReference type="ChEBI" id="CHEBI:83834"/>
        <dbReference type="EC" id="5.2.1.8"/>
    </reaction>
</comment>
<evidence type="ECO:0000256" key="4">
    <source>
        <dbReference type="ARBA" id="ARBA00023110"/>
    </source>
</evidence>
<feature type="region of interest" description="Disordered" evidence="6">
    <location>
        <begin position="115"/>
        <end position="162"/>
    </location>
</feature>